<dbReference type="GO" id="GO:0006089">
    <property type="term" value="P:lactate metabolic process"/>
    <property type="evidence" value="ECO:0007669"/>
    <property type="project" value="TreeGrafter"/>
</dbReference>
<dbReference type="PIRSF" id="PIRSF000102">
    <property type="entry name" value="Lac_mal_DH"/>
    <property type="match status" value="1"/>
</dbReference>
<sequence>MKMKNNKVAIVGGGRVGMSAAFAMILRNTARNLVLYDRNVDRMKGEQLEFQHSLSFLGTTTITVAETASDLTDCDVIVYTAGIAQQPGETRLQLTAKNLEIMDAILPEIVKFTPNSVILIVANPVDILTYHAAQILKLPKGKVFGSGTSLDSARFRFHLSEFLQINPKNIHAYILGEHGDSSFPAVSSADIGGQPLITMPGFSPEKVQQAYQKTRDAAKAIITAKGSTYYAIGVVINQIVDAILRDTKRVFPVSLSLNNEYQQQKIALSVPCVIGKNGVEKILEIPLSEQEKTALNQSASILKQFIK</sequence>
<feature type="binding site" evidence="7">
    <location>
        <begin position="123"/>
        <end position="126"/>
    </location>
    <ligand>
        <name>substrate</name>
    </ligand>
</feature>
<evidence type="ECO:0000259" key="10">
    <source>
        <dbReference type="Pfam" id="PF00056"/>
    </source>
</evidence>
<dbReference type="HAMAP" id="MF_00488">
    <property type="entry name" value="Lactate_dehydrog"/>
    <property type="match status" value="1"/>
</dbReference>
<dbReference type="NCBIfam" id="TIGR01771">
    <property type="entry name" value="L-LDH-NAD"/>
    <property type="match status" value="1"/>
</dbReference>
<dbReference type="InterPro" id="IPR001557">
    <property type="entry name" value="L-lactate/malate_DH"/>
</dbReference>
<feature type="domain" description="Lactate/malate dehydrogenase N-terminal" evidence="10">
    <location>
        <begin position="7"/>
        <end position="145"/>
    </location>
</feature>
<comment type="catalytic activity">
    <reaction evidence="6 7">
        <text>(S)-lactate + NAD(+) = pyruvate + NADH + H(+)</text>
        <dbReference type="Rhea" id="RHEA:23444"/>
        <dbReference type="ChEBI" id="CHEBI:15361"/>
        <dbReference type="ChEBI" id="CHEBI:15378"/>
        <dbReference type="ChEBI" id="CHEBI:16651"/>
        <dbReference type="ChEBI" id="CHEBI:57540"/>
        <dbReference type="ChEBI" id="CHEBI:57945"/>
        <dbReference type="EC" id="1.1.1.27"/>
    </reaction>
</comment>
<feature type="binding site" evidence="7">
    <location>
        <position position="171"/>
    </location>
    <ligand>
        <name>beta-D-fructose 1,6-bisphosphate</name>
        <dbReference type="ChEBI" id="CHEBI:32966"/>
        <note>allosteric activator</note>
    </ligand>
</feature>
<evidence type="ECO:0000256" key="9">
    <source>
        <dbReference type="PIRSR" id="PIRSR000102-3"/>
    </source>
</evidence>
<dbReference type="PROSITE" id="PS00064">
    <property type="entry name" value="L_LDH"/>
    <property type="match status" value="1"/>
</dbReference>
<comment type="caution">
    <text evidence="12">The sequence shown here is derived from an EMBL/GenBank/DDBJ whole genome shotgun (WGS) entry which is preliminary data.</text>
</comment>
<evidence type="ECO:0000256" key="1">
    <source>
        <dbReference type="ARBA" id="ARBA00004843"/>
    </source>
</evidence>
<reference evidence="13" key="1">
    <citation type="submission" date="2017-09" db="EMBL/GenBank/DDBJ databases">
        <title>Depth-based differentiation of microbial function through sediment-hosted aquifers and enrichment of novel symbionts in the deep terrestrial subsurface.</title>
        <authorList>
            <person name="Probst A.J."/>
            <person name="Ladd B."/>
            <person name="Jarett J.K."/>
            <person name="Geller-Mcgrath D.E."/>
            <person name="Sieber C.M.K."/>
            <person name="Emerson J.B."/>
            <person name="Anantharaman K."/>
            <person name="Thomas B.C."/>
            <person name="Malmstrom R."/>
            <person name="Stieglmeier M."/>
            <person name="Klingl A."/>
            <person name="Woyke T."/>
            <person name="Ryan C.M."/>
            <person name="Banfield J.F."/>
        </authorList>
    </citation>
    <scope>NUCLEOTIDE SEQUENCE [LARGE SCALE GENOMIC DNA]</scope>
</reference>
<evidence type="ECO:0000256" key="2">
    <source>
        <dbReference type="ARBA" id="ARBA00006054"/>
    </source>
</evidence>
<feature type="binding site" evidence="7">
    <location>
        <position position="156"/>
    </location>
    <ligand>
        <name>beta-D-fructose 1,6-bisphosphate</name>
        <dbReference type="ChEBI" id="CHEBI:32966"/>
        <note>allosteric activator</note>
    </ligand>
</feature>
<feature type="binding site" evidence="7">
    <location>
        <position position="146"/>
    </location>
    <ligand>
        <name>NAD(+)</name>
        <dbReference type="ChEBI" id="CHEBI:57540"/>
    </ligand>
</feature>
<dbReference type="GO" id="GO:0005737">
    <property type="term" value="C:cytoplasm"/>
    <property type="evidence" value="ECO:0007669"/>
    <property type="project" value="UniProtKB-SubCell"/>
</dbReference>
<comment type="activity regulation">
    <text evidence="7">Allosterically activated by fructose 1,6-bisphosphate (FBP).</text>
</comment>
<comment type="function">
    <text evidence="7">Catalyzes the conversion of lactate to pyruvate.</text>
</comment>
<feature type="binding site" evidence="7 9">
    <location>
        <begin position="121"/>
        <end position="123"/>
    </location>
    <ligand>
        <name>NAD(+)</name>
        <dbReference type="ChEBI" id="CHEBI:57540"/>
    </ligand>
</feature>
<dbReference type="EMBL" id="PETM01000038">
    <property type="protein sequence ID" value="PIV62637.1"/>
    <property type="molecule type" value="Genomic_DNA"/>
</dbReference>
<feature type="binding site" evidence="7">
    <location>
        <position position="42"/>
    </location>
    <ligand>
        <name>NAD(+)</name>
        <dbReference type="ChEBI" id="CHEBI:57540"/>
    </ligand>
</feature>
<dbReference type="InterPro" id="IPR001236">
    <property type="entry name" value="Lactate/malate_DH_N"/>
</dbReference>
<evidence type="ECO:0000313" key="12">
    <source>
        <dbReference type="EMBL" id="PIV62637.1"/>
    </source>
</evidence>
<feature type="active site" description="Proton acceptor" evidence="7 8">
    <location>
        <position position="178"/>
    </location>
</feature>
<dbReference type="InterPro" id="IPR011304">
    <property type="entry name" value="L-lactate_DH"/>
</dbReference>
<comment type="similarity">
    <text evidence="2 7">Belongs to the LDH/MDH superfamily. LDH family.</text>
</comment>
<organism evidence="12 13">
    <name type="scientific">Candidatus Roizmanbacteria bacterium CG01_land_8_20_14_3_00_33_9</name>
    <dbReference type="NCBI Taxonomy" id="1974843"/>
    <lineage>
        <taxon>Bacteria</taxon>
        <taxon>Candidatus Roizmaniibacteriota</taxon>
    </lineage>
</organism>
<dbReference type="NCBIfam" id="NF004863">
    <property type="entry name" value="PRK06223.1"/>
    <property type="match status" value="1"/>
</dbReference>
<dbReference type="PANTHER" id="PTHR43128:SF16">
    <property type="entry name" value="L-LACTATE DEHYDROGENASE"/>
    <property type="match status" value="1"/>
</dbReference>
<dbReference type="Gene3D" id="3.40.50.720">
    <property type="entry name" value="NAD(P)-binding Rossmann-like Domain"/>
    <property type="match status" value="1"/>
</dbReference>
<dbReference type="Pfam" id="PF02866">
    <property type="entry name" value="Ldh_1_C"/>
    <property type="match status" value="1"/>
</dbReference>
<dbReference type="EC" id="1.1.1.27" evidence="3 7"/>
<feature type="binding site" evidence="7 9">
    <location>
        <position position="37"/>
    </location>
    <ligand>
        <name>NAD(+)</name>
        <dbReference type="ChEBI" id="CHEBI:57540"/>
    </ligand>
</feature>
<dbReference type="InterPro" id="IPR036291">
    <property type="entry name" value="NAD(P)-bd_dom_sf"/>
</dbReference>
<evidence type="ECO:0000256" key="5">
    <source>
        <dbReference type="ARBA" id="ARBA00023027"/>
    </source>
</evidence>
<dbReference type="InterPro" id="IPR022383">
    <property type="entry name" value="Lactate/malate_DH_C"/>
</dbReference>
<evidence type="ECO:0000256" key="4">
    <source>
        <dbReference type="ARBA" id="ARBA00023002"/>
    </source>
</evidence>
<feature type="binding site" evidence="7">
    <location>
        <position position="16"/>
    </location>
    <ligand>
        <name>NAD(+)</name>
        <dbReference type="ChEBI" id="CHEBI:57540"/>
    </ligand>
</feature>
<feature type="binding site" evidence="7">
    <location>
        <begin position="151"/>
        <end position="154"/>
    </location>
    <ligand>
        <name>substrate</name>
    </ligand>
</feature>
<keyword evidence="7" id="KW-0963">Cytoplasm</keyword>
<evidence type="ECO:0000256" key="8">
    <source>
        <dbReference type="PIRSR" id="PIRSR000102-1"/>
    </source>
</evidence>
<comment type="subunit">
    <text evidence="7">Homotetramer.</text>
</comment>
<dbReference type="PANTHER" id="PTHR43128">
    <property type="entry name" value="L-2-HYDROXYCARBOXYLATE DEHYDROGENASE (NAD(P)(+))"/>
    <property type="match status" value="1"/>
</dbReference>
<evidence type="ECO:0000313" key="13">
    <source>
        <dbReference type="Proteomes" id="UP000230116"/>
    </source>
</evidence>
<dbReference type="AlphaFoldDB" id="A0A2M7E4G9"/>
<accession>A0A2M7E4G9</accession>
<feature type="binding site" evidence="9">
    <location>
        <begin position="12"/>
        <end position="17"/>
    </location>
    <ligand>
        <name>NAD(+)</name>
        <dbReference type="ChEBI" id="CHEBI:57540"/>
    </ligand>
</feature>
<name>A0A2M7E4G9_9BACT</name>
<evidence type="ECO:0000256" key="7">
    <source>
        <dbReference type="HAMAP-Rule" id="MF_00488"/>
    </source>
</evidence>
<evidence type="ECO:0000259" key="11">
    <source>
        <dbReference type="Pfam" id="PF02866"/>
    </source>
</evidence>
<comment type="pathway">
    <text evidence="1 7">Fermentation; pyruvate fermentation to lactate; (S)-lactate from pyruvate: step 1/1.</text>
</comment>
<keyword evidence="4 7" id="KW-0560">Oxidoreductase</keyword>
<keyword evidence="7" id="KW-0021">Allosteric enzyme</keyword>
<dbReference type="GO" id="GO:0004459">
    <property type="term" value="F:L-lactate dehydrogenase (NAD+) activity"/>
    <property type="evidence" value="ECO:0007669"/>
    <property type="project" value="UniProtKB-UniRule"/>
</dbReference>
<feature type="domain" description="Lactate/malate dehydrogenase C-terminal" evidence="11">
    <location>
        <begin position="148"/>
        <end position="306"/>
    </location>
</feature>
<dbReference type="Gene3D" id="3.90.110.10">
    <property type="entry name" value="Lactate dehydrogenase/glycoside hydrolase, family 4, C-terminal"/>
    <property type="match status" value="1"/>
</dbReference>
<feature type="binding site" evidence="9">
    <location>
        <position position="98"/>
    </location>
    <ligand>
        <name>NAD(+)</name>
        <dbReference type="ChEBI" id="CHEBI:57540"/>
    </ligand>
</feature>
<dbReference type="SUPFAM" id="SSF56327">
    <property type="entry name" value="LDH C-terminal domain-like"/>
    <property type="match status" value="1"/>
</dbReference>
<comment type="caution">
    <text evidence="7">Lacks conserved residue(s) required for the propagation of feature annotation.</text>
</comment>
<dbReference type="SUPFAM" id="SSF51735">
    <property type="entry name" value="NAD(P)-binding Rossmann-fold domains"/>
    <property type="match status" value="1"/>
</dbReference>
<dbReference type="Proteomes" id="UP000230116">
    <property type="component" value="Unassembled WGS sequence"/>
</dbReference>
<gene>
    <name evidence="7" type="primary">ldh</name>
    <name evidence="12" type="ORF">COS12_01660</name>
</gene>
<proteinExistence type="inferred from homology"/>
<dbReference type="GO" id="GO:0006096">
    <property type="term" value="P:glycolytic process"/>
    <property type="evidence" value="ECO:0007669"/>
    <property type="project" value="UniProtKB-UniRule"/>
</dbReference>
<feature type="binding site" evidence="7">
    <location>
        <position position="228"/>
    </location>
    <ligand>
        <name>substrate</name>
    </ligand>
</feature>
<dbReference type="UniPathway" id="UPA00554">
    <property type="reaction ID" value="UER00611"/>
</dbReference>
<dbReference type="InterPro" id="IPR018177">
    <property type="entry name" value="L-lactate_DH_AS"/>
</dbReference>
<feature type="binding site" evidence="7">
    <location>
        <position position="85"/>
    </location>
    <ligand>
        <name>substrate</name>
    </ligand>
</feature>
<dbReference type="Pfam" id="PF00056">
    <property type="entry name" value="Ldh_1_N"/>
    <property type="match status" value="1"/>
</dbReference>
<keyword evidence="5 7" id="KW-0520">NAD</keyword>
<comment type="subcellular location">
    <subcellularLocation>
        <location evidence="7">Cytoplasm</location>
    </subcellularLocation>
</comment>
<feature type="binding site" evidence="7">
    <location>
        <position position="91"/>
    </location>
    <ligand>
        <name>substrate</name>
    </ligand>
</feature>
<dbReference type="PRINTS" id="PR00086">
    <property type="entry name" value="LLDHDRGNASE"/>
</dbReference>
<evidence type="ECO:0000256" key="6">
    <source>
        <dbReference type="ARBA" id="ARBA00049258"/>
    </source>
</evidence>
<dbReference type="InterPro" id="IPR015955">
    <property type="entry name" value="Lactate_DH/Glyco_Ohase_4_C"/>
</dbReference>
<protein>
    <recommendedName>
        <fullName evidence="3 7">L-lactate dehydrogenase</fullName>
        <shortName evidence="7">L-LDH</shortName>
        <ecNumber evidence="3 7">1.1.1.27</ecNumber>
    </recommendedName>
</protein>
<evidence type="ECO:0000256" key="3">
    <source>
        <dbReference type="ARBA" id="ARBA00012967"/>
    </source>
</evidence>